<sequence length="240" mass="26759">MWPMGFTREGLTPKHSHNCSTPWSVFQDGVCGLPSPEPQLYWAAGKYFWQYFPTVITSDGEAEALHVPAPLDQCLAARRPEARRQDPRRPPRRKSRAMPTPPMARPPRRSLPELEEEGQSSKLIGTSNWGQLPQGRGGRRPASWRESEITRTRDEARSIIRGHEARIKRGEISLGELAMSQSESDCSSACKRGDLGYFGSAGLAVRRASDGEAYWPQKEASAESLCNPSLGHMEVRSRTS</sequence>
<dbReference type="InterPro" id="IPR046357">
    <property type="entry name" value="PPIase_dom_sf"/>
</dbReference>
<dbReference type="Proteomes" id="UP001390339">
    <property type="component" value="Unassembled WGS sequence"/>
</dbReference>
<evidence type="ECO:0000256" key="1">
    <source>
        <dbReference type="ARBA" id="ARBA00000971"/>
    </source>
</evidence>
<dbReference type="EMBL" id="JAPCWZ010000006">
    <property type="protein sequence ID" value="KAK8859292.1"/>
    <property type="molecule type" value="Genomic_DNA"/>
</dbReference>
<feature type="region of interest" description="Disordered" evidence="5">
    <location>
        <begin position="76"/>
        <end position="150"/>
    </location>
</feature>
<name>A0ABR2I8H1_9PEZI</name>
<dbReference type="Gene3D" id="3.10.50.40">
    <property type="match status" value="1"/>
</dbReference>
<evidence type="ECO:0000313" key="7">
    <source>
        <dbReference type="Proteomes" id="UP001390339"/>
    </source>
</evidence>
<organism evidence="6 7">
    <name type="scientific">Apiospora arundinis</name>
    <dbReference type="NCBI Taxonomy" id="335852"/>
    <lineage>
        <taxon>Eukaryota</taxon>
        <taxon>Fungi</taxon>
        <taxon>Dikarya</taxon>
        <taxon>Ascomycota</taxon>
        <taxon>Pezizomycotina</taxon>
        <taxon>Sordariomycetes</taxon>
        <taxon>Xylariomycetidae</taxon>
        <taxon>Amphisphaeriales</taxon>
        <taxon>Apiosporaceae</taxon>
        <taxon>Apiospora</taxon>
    </lineage>
</organism>
<evidence type="ECO:0000256" key="4">
    <source>
        <dbReference type="ARBA" id="ARBA00023235"/>
    </source>
</evidence>
<dbReference type="GO" id="GO:0016853">
    <property type="term" value="F:isomerase activity"/>
    <property type="evidence" value="ECO:0007669"/>
    <property type="project" value="UniProtKB-KW"/>
</dbReference>
<proteinExistence type="predicted"/>
<comment type="catalytic activity">
    <reaction evidence="1">
        <text>[protein]-peptidylproline (omega=180) = [protein]-peptidylproline (omega=0)</text>
        <dbReference type="Rhea" id="RHEA:16237"/>
        <dbReference type="Rhea" id="RHEA-COMP:10747"/>
        <dbReference type="Rhea" id="RHEA-COMP:10748"/>
        <dbReference type="ChEBI" id="CHEBI:83833"/>
        <dbReference type="ChEBI" id="CHEBI:83834"/>
        <dbReference type="EC" id="5.2.1.8"/>
    </reaction>
</comment>
<feature type="compositionally biased region" description="Polar residues" evidence="5">
    <location>
        <begin position="120"/>
        <end position="131"/>
    </location>
</feature>
<feature type="compositionally biased region" description="Basic and acidic residues" evidence="5">
    <location>
        <begin position="78"/>
        <end position="89"/>
    </location>
</feature>
<dbReference type="SUPFAM" id="SSF54534">
    <property type="entry name" value="FKBP-like"/>
    <property type="match status" value="1"/>
</dbReference>
<dbReference type="PANTHER" id="PTHR10657:SF4">
    <property type="entry name" value="PEPTIDYL-PROLYL CIS-TRANS ISOMERASE-RELATED"/>
    <property type="match status" value="1"/>
</dbReference>
<accession>A0ABR2I8H1</accession>
<keyword evidence="3" id="KW-0697">Rotamase</keyword>
<protein>
    <recommendedName>
        <fullName evidence="2">peptidylprolyl isomerase</fullName>
        <ecNumber evidence="2">5.2.1.8</ecNumber>
    </recommendedName>
</protein>
<evidence type="ECO:0000256" key="3">
    <source>
        <dbReference type="ARBA" id="ARBA00023110"/>
    </source>
</evidence>
<keyword evidence="7" id="KW-1185">Reference proteome</keyword>
<evidence type="ECO:0000256" key="2">
    <source>
        <dbReference type="ARBA" id="ARBA00013194"/>
    </source>
</evidence>
<comment type="caution">
    <text evidence="6">The sequence shown here is derived from an EMBL/GenBank/DDBJ whole genome shotgun (WGS) entry which is preliminary data.</text>
</comment>
<dbReference type="InterPro" id="IPR051370">
    <property type="entry name" value="PPIase_Pin1"/>
</dbReference>
<reference evidence="6 7" key="1">
    <citation type="journal article" date="2024" name="IMA Fungus">
        <title>Apiospora arundinis, a panoply of carbohydrate-active enzymes and secondary metabolites.</title>
        <authorList>
            <person name="Sorensen T."/>
            <person name="Petersen C."/>
            <person name="Muurmann A.T."/>
            <person name="Christiansen J.V."/>
            <person name="Brundto M.L."/>
            <person name="Overgaard C.K."/>
            <person name="Boysen A.T."/>
            <person name="Wollenberg R.D."/>
            <person name="Larsen T.O."/>
            <person name="Sorensen J.L."/>
            <person name="Nielsen K.L."/>
            <person name="Sondergaard T.E."/>
        </authorList>
    </citation>
    <scope>NUCLEOTIDE SEQUENCE [LARGE SCALE GENOMIC DNA]</scope>
    <source>
        <strain evidence="6 7">AAU 773</strain>
    </source>
</reference>
<evidence type="ECO:0000256" key="5">
    <source>
        <dbReference type="SAM" id="MobiDB-lite"/>
    </source>
</evidence>
<dbReference type="EC" id="5.2.1.8" evidence="2"/>
<keyword evidence="4 6" id="KW-0413">Isomerase</keyword>
<evidence type="ECO:0000313" key="6">
    <source>
        <dbReference type="EMBL" id="KAK8859292.1"/>
    </source>
</evidence>
<dbReference type="PANTHER" id="PTHR10657">
    <property type="entry name" value="PEPTIDYL-PROLYL CIS-TRANS ISOMERASE"/>
    <property type="match status" value="1"/>
</dbReference>
<gene>
    <name evidence="6" type="ORF">PGQ11_010026</name>
</gene>